<evidence type="ECO:0000313" key="21">
    <source>
        <dbReference type="EMBL" id="MBW8269316.1"/>
    </source>
</evidence>
<comment type="similarity">
    <text evidence="5 18">Belongs to the CDS family.</text>
</comment>
<keyword evidence="9" id="KW-0444">Lipid biosynthesis</keyword>
<name>A0ABS7F3B3_9PROT</name>
<evidence type="ECO:0000256" key="6">
    <source>
        <dbReference type="ARBA" id="ARBA00012487"/>
    </source>
</evidence>
<evidence type="ECO:0000256" key="7">
    <source>
        <dbReference type="ARBA" id="ARBA00019373"/>
    </source>
</evidence>
<organism evidence="21 22">
    <name type="scientific">Caldovatus aquaticus</name>
    <dbReference type="NCBI Taxonomy" id="2865671"/>
    <lineage>
        <taxon>Bacteria</taxon>
        <taxon>Pseudomonadati</taxon>
        <taxon>Pseudomonadota</taxon>
        <taxon>Alphaproteobacteria</taxon>
        <taxon>Acetobacterales</taxon>
        <taxon>Roseomonadaceae</taxon>
        <taxon>Caldovatus</taxon>
    </lineage>
</organism>
<feature type="transmembrane region" description="Helical" evidence="20">
    <location>
        <begin position="80"/>
        <end position="99"/>
    </location>
</feature>
<reference evidence="21 22" key="1">
    <citation type="submission" date="2021-08" db="EMBL/GenBank/DDBJ databases">
        <title>Caldovatus sediminis gen. nov., sp. nov., a moderately thermophilic bacterium isolated from a hot spring.</title>
        <authorList>
            <person name="Hu C.-J."/>
            <person name="Li W.-J."/>
            <person name="Xian W.-D."/>
        </authorList>
    </citation>
    <scope>NUCLEOTIDE SEQUENCE [LARGE SCALE GENOMIC DNA]</scope>
    <source>
        <strain evidence="21 22">SYSU G05006</strain>
    </source>
</reference>
<dbReference type="EC" id="2.7.7.41" evidence="6 18"/>
<keyword evidence="13 20" id="KW-1133">Transmembrane helix</keyword>
<keyword evidence="17" id="KW-1208">Phospholipid metabolism</keyword>
<evidence type="ECO:0000256" key="9">
    <source>
        <dbReference type="ARBA" id="ARBA00022516"/>
    </source>
</evidence>
<comment type="caution">
    <text evidence="21">The sequence shown here is derived from an EMBL/GenBank/DDBJ whole genome shotgun (WGS) entry which is preliminary data.</text>
</comment>
<comment type="catalytic activity">
    <reaction evidence="1 18">
        <text>a 1,2-diacyl-sn-glycero-3-phosphate + CTP + H(+) = a CDP-1,2-diacyl-sn-glycerol + diphosphate</text>
        <dbReference type="Rhea" id="RHEA:16229"/>
        <dbReference type="ChEBI" id="CHEBI:15378"/>
        <dbReference type="ChEBI" id="CHEBI:33019"/>
        <dbReference type="ChEBI" id="CHEBI:37563"/>
        <dbReference type="ChEBI" id="CHEBI:58332"/>
        <dbReference type="ChEBI" id="CHEBI:58608"/>
        <dbReference type="EC" id="2.7.7.41"/>
    </reaction>
</comment>
<evidence type="ECO:0000256" key="12">
    <source>
        <dbReference type="ARBA" id="ARBA00022695"/>
    </source>
</evidence>
<evidence type="ECO:0000256" key="15">
    <source>
        <dbReference type="ARBA" id="ARBA00023136"/>
    </source>
</evidence>
<comment type="subcellular location">
    <subcellularLocation>
        <location evidence="2">Cell membrane</location>
        <topology evidence="2">Multi-pass membrane protein</topology>
    </subcellularLocation>
</comment>
<evidence type="ECO:0000256" key="2">
    <source>
        <dbReference type="ARBA" id="ARBA00004651"/>
    </source>
</evidence>
<dbReference type="PANTHER" id="PTHR46382">
    <property type="entry name" value="PHOSPHATIDATE CYTIDYLYLTRANSFERASE"/>
    <property type="match status" value="1"/>
</dbReference>
<comment type="pathway">
    <text evidence="4">Lipid metabolism.</text>
</comment>
<evidence type="ECO:0000256" key="1">
    <source>
        <dbReference type="ARBA" id="ARBA00001698"/>
    </source>
</evidence>
<dbReference type="GO" id="GO:0016779">
    <property type="term" value="F:nucleotidyltransferase activity"/>
    <property type="evidence" value="ECO:0007669"/>
    <property type="project" value="UniProtKB-KW"/>
</dbReference>
<feature type="transmembrane region" description="Helical" evidence="20">
    <location>
        <begin position="105"/>
        <end position="123"/>
    </location>
</feature>
<proteinExistence type="inferred from homology"/>
<evidence type="ECO:0000256" key="4">
    <source>
        <dbReference type="ARBA" id="ARBA00005189"/>
    </source>
</evidence>
<evidence type="ECO:0000256" key="5">
    <source>
        <dbReference type="ARBA" id="ARBA00010185"/>
    </source>
</evidence>
<dbReference type="Pfam" id="PF01148">
    <property type="entry name" value="CTP_transf_1"/>
    <property type="match status" value="1"/>
</dbReference>
<comment type="pathway">
    <text evidence="3 18">Phospholipid metabolism; CDP-diacylglycerol biosynthesis; CDP-diacylglycerol from sn-glycerol 3-phosphate: step 3/3.</text>
</comment>
<gene>
    <name evidence="21" type="ORF">K1J50_07425</name>
</gene>
<evidence type="ECO:0000256" key="8">
    <source>
        <dbReference type="ARBA" id="ARBA00022475"/>
    </source>
</evidence>
<feature type="transmembrane region" description="Helical" evidence="20">
    <location>
        <begin position="135"/>
        <end position="158"/>
    </location>
</feature>
<evidence type="ECO:0000256" key="18">
    <source>
        <dbReference type="RuleBase" id="RU003938"/>
    </source>
</evidence>
<dbReference type="PROSITE" id="PS01315">
    <property type="entry name" value="CDS"/>
    <property type="match status" value="1"/>
</dbReference>
<sequence length="305" mass="30472">MSTTAFGGDEGSPSRAASPGTAPPRRWTDLRKRVLSALVLGPAALACIWFGAALWTVLVAAAAAVLAWEWVHLCGLSTRAAPGIAVPAAVLAAGALAVAGWPLAGLALLVAGFGLTWIGAARLGAAGRLPARDGVAVPAGALAAGVLYIGLAGLALITLRDDNDAGRANVLFLFLVVWASDIGAYVTGRALGGPKLAPAVSPNKTWSGAAGGLAAAVLVGTAAAAVLAPGGEAWRSMAVAAFLGVMAQAGDLLESWIKRRFRVKDASRLIPGHGGLLDRLDGVLAAAPAAALLAWILGAGTPLWQ</sequence>
<feature type="transmembrane region" description="Helical" evidence="20">
    <location>
        <begin position="283"/>
        <end position="304"/>
    </location>
</feature>
<dbReference type="Proteomes" id="UP001519924">
    <property type="component" value="Unassembled WGS sequence"/>
</dbReference>
<keyword evidence="12 18" id="KW-0548">Nucleotidyltransferase</keyword>
<keyword evidence="8" id="KW-1003">Cell membrane</keyword>
<protein>
    <recommendedName>
        <fullName evidence="7 18">Phosphatidate cytidylyltransferase</fullName>
        <ecNumber evidence="6 18">2.7.7.41</ecNumber>
    </recommendedName>
</protein>
<keyword evidence="14" id="KW-0443">Lipid metabolism</keyword>
<feature type="transmembrane region" description="Helical" evidence="20">
    <location>
        <begin position="209"/>
        <end position="228"/>
    </location>
</feature>
<feature type="region of interest" description="Disordered" evidence="19">
    <location>
        <begin position="1"/>
        <end position="25"/>
    </location>
</feature>
<dbReference type="EMBL" id="JAHZUY010000013">
    <property type="protein sequence ID" value="MBW8269316.1"/>
    <property type="molecule type" value="Genomic_DNA"/>
</dbReference>
<keyword evidence="11 18" id="KW-0812">Transmembrane</keyword>
<feature type="transmembrane region" description="Helical" evidence="20">
    <location>
        <begin position="43"/>
        <end position="68"/>
    </location>
</feature>
<evidence type="ECO:0000256" key="20">
    <source>
        <dbReference type="SAM" id="Phobius"/>
    </source>
</evidence>
<evidence type="ECO:0000256" key="3">
    <source>
        <dbReference type="ARBA" id="ARBA00005119"/>
    </source>
</evidence>
<evidence type="ECO:0000256" key="11">
    <source>
        <dbReference type="ARBA" id="ARBA00022692"/>
    </source>
</evidence>
<dbReference type="RefSeq" id="WP_220117074.1">
    <property type="nucleotide sequence ID" value="NZ_JAHZUY010000013.1"/>
</dbReference>
<dbReference type="PANTHER" id="PTHR46382:SF1">
    <property type="entry name" value="PHOSPHATIDATE CYTIDYLYLTRANSFERASE"/>
    <property type="match status" value="1"/>
</dbReference>
<evidence type="ECO:0000256" key="14">
    <source>
        <dbReference type="ARBA" id="ARBA00023098"/>
    </source>
</evidence>
<keyword evidence="16" id="KW-0594">Phospholipid biosynthesis</keyword>
<feature type="transmembrane region" description="Helical" evidence="20">
    <location>
        <begin position="170"/>
        <end position="188"/>
    </location>
</feature>
<evidence type="ECO:0000256" key="10">
    <source>
        <dbReference type="ARBA" id="ARBA00022679"/>
    </source>
</evidence>
<keyword evidence="10 18" id="KW-0808">Transferase</keyword>
<keyword evidence="15 20" id="KW-0472">Membrane</keyword>
<evidence type="ECO:0000256" key="13">
    <source>
        <dbReference type="ARBA" id="ARBA00022989"/>
    </source>
</evidence>
<keyword evidence="22" id="KW-1185">Reference proteome</keyword>
<evidence type="ECO:0000313" key="22">
    <source>
        <dbReference type="Proteomes" id="UP001519924"/>
    </source>
</evidence>
<accession>A0ABS7F3B3</accession>
<evidence type="ECO:0000256" key="16">
    <source>
        <dbReference type="ARBA" id="ARBA00023209"/>
    </source>
</evidence>
<dbReference type="InterPro" id="IPR000374">
    <property type="entry name" value="PC_trans"/>
</dbReference>
<evidence type="ECO:0000256" key="17">
    <source>
        <dbReference type="ARBA" id="ARBA00023264"/>
    </source>
</evidence>
<evidence type="ECO:0000256" key="19">
    <source>
        <dbReference type="SAM" id="MobiDB-lite"/>
    </source>
</evidence>